<dbReference type="Pfam" id="PF14691">
    <property type="entry name" value="Fer4_20"/>
    <property type="match status" value="1"/>
</dbReference>
<dbReference type="AlphaFoldDB" id="A0AAE3IB14"/>
<accession>A0AAE3IB14</accession>
<evidence type="ECO:0000259" key="6">
    <source>
        <dbReference type="PROSITE" id="PS51379"/>
    </source>
</evidence>
<evidence type="ECO:0000256" key="4">
    <source>
        <dbReference type="ARBA" id="ARBA00029440"/>
    </source>
</evidence>
<feature type="region of interest" description="Disordered" evidence="5">
    <location>
        <begin position="1"/>
        <end position="29"/>
    </location>
</feature>
<evidence type="ECO:0000313" key="8">
    <source>
        <dbReference type="Proteomes" id="UP001209746"/>
    </source>
</evidence>
<dbReference type="InterPro" id="IPR006005">
    <property type="entry name" value="Glut_synth_ssu1"/>
</dbReference>
<gene>
    <name evidence="7" type="ORF">OB914_09675</name>
</gene>
<dbReference type="NCBIfam" id="TIGR01317">
    <property type="entry name" value="GOGAT_sm_gam"/>
    <property type="match status" value="1"/>
</dbReference>
<feature type="domain" description="4Fe-4S ferredoxin-type" evidence="6">
    <location>
        <begin position="40"/>
        <end position="71"/>
    </location>
</feature>
<dbReference type="SUPFAM" id="SSF46548">
    <property type="entry name" value="alpha-helical ferredoxin"/>
    <property type="match status" value="1"/>
</dbReference>
<dbReference type="PRINTS" id="PR00419">
    <property type="entry name" value="ADXRDTASE"/>
</dbReference>
<dbReference type="Gene3D" id="3.50.50.60">
    <property type="entry name" value="FAD/NAD(P)-binding domain"/>
    <property type="match status" value="2"/>
</dbReference>
<evidence type="ECO:0000256" key="3">
    <source>
        <dbReference type="ARBA" id="ARBA00023164"/>
    </source>
</evidence>
<dbReference type="SUPFAM" id="SSF51971">
    <property type="entry name" value="Nucleotide-binding domain"/>
    <property type="match status" value="2"/>
</dbReference>
<name>A0AAE3IB14_9EURY</name>
<dbReference type="GO" id="GO:0006537">
    <property type="term" value="P:glutamate biosynthetic process"/>
    <property type="evidence" value="ECO:0007669"/>
    <property type="project" value="UniProtKB-KW"/>
</dbReference>
<dbReference type="Pfam" id="PF07992">
    <property type="entry name" value="Pyr_redox_2"/>
    <property type="match status" value="2"/>
</dbReference>
<organism evidence="7 8">
    <name type="scientific">Halapricum hydrolyticum</name>
    <dbReference type="NCBI Taxonomy" id="2979991"/>
    <lineage>
        <taxon>Archaea</taxon>
        <taxon>Methanobacteriati</taxon>
        <taxon>Methanobacteriota</taxon>
        <taxon>Stenosarchaea group</taxon>
        <taxon>Halobacteria</taxon>
        <taxon>Halobacteriales</taxon>
        <taxon>Haloarculaceae</taxon>
        <taxon>Halapricum</taxon>
    </lineage>
</organism>
<keyword evidence="1" id="KW-0028">Amino-acid biosynthesis</keyword>
<sequence>MSKDHPDGYLKHEREPIHKRDPEQRKGDFEEIWEQKWDEDHLRSQGERCMSCGTPACMSGCPIGNIIPDWNDLVYRGDWKRALERLHATNNFPEFTGYNCPAPCENTCTLKYNDDPVTIKSIERAIVDRGWEEGWIEPDPPEERTDKEIAIVGSGPAGLAAAQQLNRVGHHVTVYERDEHPGGLMRYGIPDAKFSKQKVDRRIDQLRQEGITFECGVEVGEDIPAEKLDEEYDAACIAVGAQKPIDIPIDGRDLDGIHFAMEYLPRANPGQSGGAAVPETMDAEGKSVVVLGGGDTGADCVGTAHRQGATQVVQIELLPKPPEERPPGNQWPDQPQTYEKSYSQEEGGVEEYCVQTQGFLDADGDGTVDELRAHRVEWDQNEDGEWESTIIEEGMRVEAEMVLIAAGFEGPESTPFESLGLEMTDDGTFETEDHQTSVDGIFATGDANSGPSLIVWAIGDGRDAARHIDEYLMGETDLPASLETPNEMVVSQR</sequence>
<dbReference type="RefSeq" id="WP_315910553.1">
    <property type="nucleotide sequence ID" value="NZ_JAOPKD010000008.1"/>
</dbReference>
<dbReference type="InterPro" id="IPR051394">
    <property type="entry name" value="Glutamate_Synthase"/>
</dbReference>
<keyword evidence="2" id="KW-0560">Oxidoreductase</keyword>
<dbReference type="InterPro" id="IPR036188">
    <property type="entry name" value="FAD/NAD-bd_sf"/>
</dbReference>
<comment type="pathway">
    <text evidence="4">Amino-acid biosynthesis.</text>
</comment>
<dbReference type="Gene3D" id="1.10.1060.10">
    <property type="entry name" value="Alpha-helical ferredoxin"/>
    <property type="match status" value="1"/>
</dbReference>
<dbReference type="InterPro" id="IPR028261">
    <property type="entry name" value="DPD_II"/>
</dbReference>
<evidence type="ECO:0000256" key="2">
    <source>
        <dbReference type="ARBA" id="ARBA00023002"/>
    </source>
</evidence>
<comment type="caution">
    <text evidence="7">The sequence shown here is derived from an EMBL/GenBank/DDBJ whole genome shotgun (WGS) entry which is preliminary data.</text>
</comment>
<keyword evidence="3" id="KW-0314">Glutamate biosynthesis</keyword>
<dbReference type="PANTHER" id="PTHR43100">
    <property type="entry name" value="GLUTAMATE SYNTHASE [NADPH] SMALL CHAIN"/>
    <property type="match status" value="1"/>
</dbReference>
<protein>
    <submittedName>
        <fullName evidence="7">Glutamate synthase subunit beta</fullName>
    </submittedName>
</protein>
<evidence type="ECO:0000256" key="1">
    <source>
        <dbReference type="ARBA" id="ARBA00022605"/>
    </source>
</evidence>
<feature type="region of interest" description="Disordered" evidence="5">
    <location>
        <begin position="319"/>
        <end position="338"/>
    </location>
</feature>
<evidence type="ECO:0000313" key="7">
    <source>
        <dbReference type="EMBL" id="MCU4727236.1"/>
    </source>
</evidence>
<dbReference type="EMBL" id="JAOPKD010000008">
    <property type="protein sequence ID" value="MCU4727236.1"/>
    <property type="molecule type" value="Genomic_DNA"/>
</dbReference>
<dbReference type="PANTHER" id="PTHR43100:SF1">
    <property type="entry name" value="GLUTAMATE SYNTHASE [NADPH] SMALL CHAIN"/>
    <property type="match status" value="1"/>
</dbReference>
<reference evidence="7" key="1">
    <citation type="submission" date="2023-02" db="EMBL/GenBank/DDBJ databases">
        <title>Enrichment on poylsaccharides allowed isolation of novel metabolic and taxonomic groups of Haloarchaea.</title>
        <authorList>
            <person name="Sorokin D.Y."/>
            <person name="Elcheninov A.G."/>
            <person name="Khizhniak T.V."/>
            <person name="Kolganova T.V."/>
            <person name="Kublanov I.V."/>
        </authorList>
    </citation>
    <scope>NUCLEOTIDE SEQUENCE</scope>
    <source>
        <strain evidence="7">HArc-curdl7</strain>
    </source>
</reference>
<dbReference type="Proteomes" id="UP001209746">
    <property type="component" value="Unassembled WGS sequence"/>
</dbReference>
<dbReference type="InterPro" id="IPR009051">
    <property type="entry name" value="Helical_ferredxn"/>
</dbReference>
<dbReference type="InterPro" id="IPR017896">
    <property type="entry name" value="4Fe4S_Fe-S-bd"/>
</dbReference>
<dbReference type="GO" id="GO:0051536">
    <property type="term" value="F:iron-sulfur cluster binding"/>
    <property type="evidence" value="ECO:0007669"/>
    <property type="project" value="InterPro"/>
</dbReference>
<proteinExistence type="predicted"/>
<dbReference type="InterPro" id="IPR023753">
    <property type="entry name" value="FAD/NAD-binding_dom"/>
</dbReference>
<dbReference type="PROSITE" id="PS51379">
    <property type="entry name" value="4FE4S_FER_2"/>
    <property type="match status" value="1"/>
</dbReference>
<evidence type="ECO:0000256" key="5">
    <source>
        <dbReference type="SAM" id="MobiDB-lite"/>
    </source>
</evidence>
<dbReference type="GO" id="GO:0016639">
    <property type="term" value="F:oxidoreductase activity, acting on the CH-NH2 group of donors, NAD or NADP as acceptor"/>
    <property type="evidence" value="ECO:0007669"/>
    <property type="project" value="InterPro"/>
</dbReference>